<reference evidence="1" key="1">
    <citation type="submission" date="2020-04" db="EMBL/GenBank/DDBJ databases">
        <authorList>
            <person name="Alioto T."/>
            <person name="Alioto T."/>
            <person name="Gomez Garrido J."/>
        </authorList>
    </citation>
    <scope>NUCLEOTIDE SEQUENCE</scope>
    <source>
        <strain evidence="1">A484AB</strain>
    </source>
</reference>
<protein>
    <submittedName>
        <fullName evidence="1">M-phase phospho 6</fullName>
    </submittedName>
</protein>
<dbReference type="OrthoDB" id="20403at2759"/>
<comment type="caution">
    <text evidence="1">The sequence shown here is derived from an EMBL/GenBank/DDBJ whole genome shotgun (WGS) entry which is preliminary data.</text>
</comment>
<dbReference type="GO" id="GO:0000460">
    <property type="term" value="P:maturation of 5.8S rRNA"/>
    <property type="evidence" value="ECO:0007669"/>
    <property type="project" value="TreeGrafter"/>
</dbReference>
<evidence type="ECO:0000313" key="1">
    <source>
        <dbReference type="EMBL" id="CAB4021579.1"/>
    </source>
</evidence>
<gene>
    <name evidence="1" type="ORF">PACLA_8A001209</name>
</gene>
<proteinExistence type="predicted"/>
<name>A0A6S7IXH9_PARCT</name>
<dbReference type="InterPro" id="IPR019324">
    <property type="entry name" value="MPP6"/>
</dbReference>
<dbReference type="AlphaFoldDB" id="A0A6S7IXH9"/>
<organism evidence="1 2">
    <name type="scientific">Paramuricea clavata</name>
    <name type="common">Red gorgonian</name>
    <name type="synonym">Violescent sea-whip</name>
    <dbReference type="NCBI Taxonomy" id="317549"/>
    <lineage>
        <taxon>Eukaryota</taxon>
        <taxon>Metazoa</taxon>
        <taxon>Cnidaria</taxon>
        <taxon>Anthozoa</taxon>
        <taxon>Octocorallia</taxon>
        <taxon>Malacalcyonacea</taxon>
        <taxon>Plexauridae</taxon>
        <taxon>Paramuricea</taxon>
    </lineage>
</organism>
<dbReference type="PANTHER" id="PTHR13582">
    <property type="entry name" value="M-PHASE PHOSPHOPROTEIN 6"/>
    <property type="match status" value="1"/>
</dbReference>
<sequence length="171" mass="20332">MVKIYKMAAESKERKSLSKNLLKMKFMQRTEEAKLRQQLEDEEKREIDEAHWVLDNVEGAREDMIEYETSYVVCEDLVPTGRMSFKKFNPAVEKLFKELTAQKELAECEVREMEDTVSDEQMAERYDSLIDTVDKKFGGKRKRHNNEVTLDFDRARPFKKHKAQFKKPKED</sequence>
<dbReference type="Pfam" id="PF10175">
    <property type="entry name" value="MPP6"/>
    <property type="match status" value="1"/>
</dbReference>
<dbReference type="EMBL" id="CACRXK020011509">
    <property type="protein sequence ID" value="CAB4021579.1"/>
    <property type="molecule type" value="Genomic_DNA"/>
</dbReference>
<dbReference type="Proteomes" id="UP001152795">
    <property type="component" value="Unassembled WGS sequence"/>
</dbReference>
<accession>A0A6S7IXH9</accession>
<keyword evidence="2" id="KW-1185">Reference proteome</keyword>
<evidence type="ECO:0000313" key="2">
    <source>
        <dbReference type="Proteomes" id="UP001152795"/>
    </source>
</evidence>
<dbReference type="PANTHER" id="PTHR13582:SF0">
    <property type="entry name" value="M-PHASE PHOSPHOPROTEIN 6"/>
    <property type="match status" value="1"/>
</dbReference>